<proteinExistence type="predicted"/>
<feature type="non-terminal residue" evidence="1">
    <location>
        <position position="1"/>
    </location>
</feature>
<evidence type="ECO:0000313" key="2">
    <source>
        <dbReference type="Proteomes" id="UP000070558"/>
    </source>
</evidence>
<gene>
    <name evidence="1" type="ORF">HMPREF3216_00998</name>
</gene>
<reference evidence="1 2" key="1">
    <citation type="submission" date="2016-01" db="EMBL/GenBank/DDBJ databases">
        <authorList>
            <person name="Oliw E.H."/>
        </authorList>
    </citation>
    <scope>NUCLEOTIDE SEQUENCE [LARGE SCALE GENOMIC DNA]</scope>
    <source>
        <strain evidence="1 2">GED7760B</strain>
    </source>
</reference>
<protein>
    <submittedName>
        <fullName evidence="1">Uncharacterized protein</fullName>
    </submittedName>
</protein>
<comment type="caution">
    <text evidence="1">The sequence shown here is derived from an EMBL/GenBank/DDBJ whole genome shotgun (WGS) entry which is preliminary data.</text>
</comment>
<accession>A0A133NN45</accession>
<dbReference type="Proteomes" id="UP000070558">
    <property type="component" value="Unassembled WGS sequence"/>
</dbReference>
<name>A0A133NN45_GARVA</name>
<dbReference type="EMBL" id="LRQA01000045">
    <property type="protein sequence ID" value="KXA17716.1"/>
    <property type="molecule type" value="Genomic_DNA"/>
</dbReference>
<dbReference type="AlphaFoldDB" id="A0A133NN45"/>
<sequence length="61" mass="6928">SVVRQELASPHTHQARKTARALQRAHVFAAQKQCFCLERLSALKEFEMRYAISNSVKARAS</sequence>
<evidence type="ECO:0000313" key="1">
    <source>
        <dbReference type="EMBL" id="KXA17716.1"/>
    </source>
</evidence>
<organism evidence="1 2">
    <name type="scientific">Gardnerella vaginalis</name>
    <dbReference type="NCBI Taxonomy" id="2702"/>
    <lineage>
        <taxon>Bacteria</taxon>
        <taxon>Bacillati</taxon>
        <taxon>Actinomycetota</taxon>
        <taxon>Actinomycetes</taxon>
        <taxon>Bifidobacteriales</taxon>
        <taxon>Bifidobacteriaceae</taxon>
        <taxon>Gardnerella</taxon>
    </lineage>
</organism>